<keyword evidence="4" id="KW-1185">Reference proteome</keyword>
<dbReference type="InterPro" id="IPR037460">
    <property type="entry name" value="SEST-like"/>
</dbReference>
<proteinExistence type="predicted"/>
<dbReference type="CDD" id="cd01823">
    <property type="entry name" value="SEST_like"/>
    <property type="match status" value="1"/>
</dbReference>
<feature type="domain" description="SGNH hydrolase-type esterase" evidence="2">
    <location>
        <begin position="6"/>
        <end position="239"/>
    </location>
</feature>
<dbReference type="InterPro" id="IPR013830">
    <property type="entry name" value="SGNH_hydro"/>
</dbReference>
<feature type="active site" evidence="1">
    <location>
        <position position="231"/>
    </location>
</feature>
<dbReference type="Proteomes" id="UP000193108">
    <property type="component" value="Unassembled WGS sequence"/>
</dbReference>
<accession>A0A1X1ZHR9</accession>
<name>A0A1X1ZHR9_MYCNO</name>
<dbReference type="GO" id="GO:0004806">
    <property type="term" value="F:triacylglycerol lipase activity"/>
    <property type="evidence" value="ECO:0007669"/>
    <property type="project" value="TreeGrafter"/>
</dbReference>
<organism evidence="3 4">
    <name type="scientific">Mycolicibacter nonchromogenicus</name>
    <name type="common">Mycobacterium nonchromogenicum</name>
    <dbReference type="NCBI Taxonomy" id="1782"/>
    <lineage>
        <taxon>Bacteria</taxon>
        <taxon>Bacillati</taxon>
        <taxon>Actinomycetota</taxon>
        <taxon>Actinomycetes</taxon>
        <taxon>Mycobacteriales</taxon>
        <taxon>Mycobacteriaceae</taxon>
        <taxon>Mycolicibacter</taxon>
    </lineage>
</organism>
<dbReference type="Pfam" id="PF13472">
    <property type="entry name" value="Lipase_GDSL_2"/>
    <property type="match status" value="1"/>
</dbReference>
<evidence type="ECO:0000256" key="1">
    <source>
        <dbReference type="PIRSR" id="PIRSR637460-1"/>
    </source>
</evidence>
<evidence type="ECO:0000313" key="3">
    <source>
        <dbReference type="EMBL" id="ORW22947.1"/>
    </source>
</evidence>
<evidence type="ECO:0000313" key="4">
    <source>
        <dbReference type="Proteomes" id="UP000193108"/>
    </source>
</evidence>
<dbReference type="RefSeq" id="WP_085138120.1">
    <property type="nucleotide sequence ID" value="NZ_LQPI01000032.1"/>
</dbReference>
<dbReference type="Gene3D" id="3.40.50.1110">
    <property type="entry name" value="SGNH hydrolase"/>
    <property type="match status" value="1"/>
</dbReference>
<dbReference type="SUPFAM" id="SSF52266">
    <property type="entry name" value="SGNH hydrolase"/>
    <property type="match status" value="1"/>
</dbReference>
<dbReference type="PANTHER" id="PTHR37981">
    <property type="entry name" value="LIPASE 2"/>
    <property type="match status" value="1"/>
</dbReference>
<sequence>MKRYVALGSSMAAGPGIRPGVAGAPRAARRSARNYPHLVADALNLDLVDVTFSGATTAHLLSERQHGVPPQLDALEGSESLVTITIGGNDVGYVPLLMAATLPGIFQRLPAVAALLDPEQRERALGEVEAALRAVGAAVRDRAPQARVFFVDYLTLLPPAGVPAGRLPQHVVNLARHVADELERSTATAAAATGCELIRAGEASRDHHPWSAHPWTVGAGLPLPWRPWPFHPNAAGMAAVAELVVARGGGRA</sequence>
<dbReference type="GO" id="GO:0019433">
    <property type="term" value="P:triglyceride catabolic process"/>
    <property type="evidence" value="ECO:0007669"/>
    <property type="project" value="TreeGrafter"/>
</dbReference>
<feature type="active site" description="Nucleophile" evidence="1">
    <location>
        <position position="10"/>
    </location>
</feature>
<dbReference type="InterPro" id="IPR036514">
    <property type="entry name" value="SGNH_hydro_sf"/>
</dbReference>
<protein>
    <submittedName>
        <fullName evidence="3">Hydrolase</fullName>
    </submittedName>
</protein>
<dbReference type="STRING" id="1782.AWC18_05990"/>
<gene>
    <name evidence="3" type="ORF">AWC18_05990</name>
</gene>
<comment type="caution">
    <text evidence="3">The sequence shown here is derived from an EMBL/GenBank/DDBJ whole genome shotgun (WGS) entry which is preliminary data.</text>
</comment>
<dbReference type="AlphaFoldDB" id="A0A1X1ZHR9"/>
<dbReference type="EMBL" id="LQPI01000032">
    <property type="protein sequence ID" value="ORW22947.1"/>
    <property type="molecule type" value="Genomic_DNA"/>
</dbReference>
<reference evidence="3 4" key="1">
    <citation type="submission" date="2016-01" db="EMBL/GenBank/DDBJ databases">
        <title>The new phylogeny of the genus Mycobacterium.</title>
        <authorList>
            <person name="Tarcisio F."/>
            <person name="Conor M."/>
            <person name="Antonella G."/>
            <person name="Elisabetta G."/>
            <person name="Giulia F.S."/>
            <person name="Sara T."/>
            <person name="Anna F."/>
            <person name="Clotilde B."/>
            <person name="Roberto B."/>
            <person name="Veronica D.S."/>
            <person name="Fabio R."/>
            <person name="Monica P."/>
            <person name="Olivier J."/>
            <person name="Enrico T."/>
            <person name="Nicola S."/>
        </authorList>
    </citation>
    <scope>NUCLEOTIDE SEQUENCE [LARGE SCALE GENOMIC DNA]</scope>
    <source>
        <strain evidence="3 4">DSM 44164</strain>
    </source>
</reference>
<evidence type="ECO:0000259" key="2">
    <source>
        <dbReference type="Pfam" id="PF13472"/>
    </source>
</evidence>
<dbReference type="PANTHER" id="PTHR37981:SF1">
    <property type="entry name" value="SGNH HYDROLASE-TYPE ESTERASE DOMAIN-CONTAINING PROTEIN"/>
    <property type="match status" value="1"/>
</dbReference>
<keyword evidence="3" id="KW-0378">Hydrolase</keyword>